<dbReference type="InterPro" id="IPR000073">
    <property type="entry name" value="AB_hydrolase_1"/>
</dbReference>
<dbReference type="InterPro" id="IPR008220">
    <property type="entry name" value="HAT_MetX-like"/>
</dbReference>
<evidence type="ECO:0000259" key="3">
    <source>
        <dbReference type="Pfam" id="PF00561"/>
    </source>
</evidence>
<organism evidence="4 5">
    <name type="scientific">Pigmentiphaga soli</name>
    <dbReference type="NCBI Taxonomy" id="1007095"/>
    <lineage>
        <taxon>Bacteria</taxon>
        <taxon>Pseudomonadati</taxon>
        <taxon>Pseudomonadota</taxon>
        <taxon>Betaproteobacteria</taxon>
        <taxon>Burkholderiales</taxon>
        <taxon>Alcaligenaceae</taxon>
        <taxon>Pigmentiphaga</taxon>
    </lineage>
</organism>
<protein>
    <submittedName>
        <fullName evidence="4">Alpha/beta fold hydrolase</fullName>
    </submittedName>
</protein>
<evidence type="ECO:0000256" key="2">
    <source>
        <dbReference type="ARBA" id="ARBA00023315"/>
    </source>
</evidence>
<dbReference type="EMBL" id="BAABFO010000007">
    <property type="protein sequence ID" value="GAA4330477.1"/>
    <property type="molecule type" value="Genomic_DNA"/>
</dbReference>
<dbReference type="PANTHER" id="PTHR32268">
    <property type="entry name" value="HOMOSERINE O-ACETYLTRANSFERASE"/>
    <property type="match status" value="1"/>
</dbReference>
<comment type="caution">
    <text evidence="4">The sequence shown here is derived from an EMBL/GenBank/DDBJ whole genome shotgun (WGS) entry which is preliminary data.</text>
</comment>
<dbReference type="Proteomes" id="UP001501671">
    <property type="component" value="Unassembled WGS sequence"/>
</dbReference>
<dbReference type="RefSeq" id="WP_345248552.1">
    <property type="nucleotide sequence ID" value="NZ_BAABFO010000007.1"/>
</dbReference>
<sequence length="336" mass="37313">MTQQIFNVPRLSLQCGTSVANVRLSFECHGSLCAAKDNVVLVFTPFGTTSSQCGYLFGNGRPIDPAKHFIVVFDTFGNGASFSPSNAPAPYGRDQFPEVTILDNVVAQHIFVTEVLGVREIQLAVGHSMGALQAYQWAASFPGMVRRLAPICGAARVSEHNALFLDGIRRVITEDPDWNHGRYTAPPARALRRAARVWAPWAPSPGFYQGRGYLQLGFESLEAFLVGLWERNFERRDANDILAQIWAWQHADISRNGIYEGDFEKALGSIEARAVILPGISDCYFPVADSAYEASHLRRATLLPIPSPWGHWAGNGRRPEDLRFVDDALRQLWLMP</sequence>
<keyword evidence="1" id="KW-0028">Amino-acid biosynthesis</keyword>
<feature type="domain" description="AB hydrolase-1" evidence="3">
    <location>
        <begin position="61"/>
        <end position="179"/>
    </location>
</feature>
<dbReference type="GO" id="GO:0016787">
    <property type="term" value="F:hydrolase activity"/>
    <property type="evidence" value="ECO:0007669"/>
    <property type="project" value="UniProtKB-KW"/>
</dbReference>
<dbReference type="NCBIfam" id="NF005757">
    <property type="entry name" value="PRK07581.1"/>
    <property type="match status" value="1"/>
</dbReference>
<accession>A0ABP8GW91</accession>
<keyword evidence="2" id="KW-0012">Acyltransferase</keyword>
<keyword evidence="4" id="KW-0378">Hydrolase</keyword>
<dbReference type="Gene3D" id="3.40.50.1820">
    <property type="entry name" value="alpha/beta hydrolase"/>
    <property type="match status" value="1"/>
</dbReference>
<proteinExistence type="predicted"/>
<gene>
    <name evidence="4" type="ORF">GCM10023144_18210</name>
</gene>
<dbReference type="Pfam" id="PF00561">
    <property type="entry name" value="Abhydrolase_1"/>
    <property type="match status" value="1"/>
</dbReference>
<keyword evidence="2" id="KW-0808">Transferase</keyword>
<dbReference type="PIRSF" id="PIRSF000443">
    <property type="entry name" value="Homoser_Ac_trans"/>
    <property type="match status" value="1"/>
</dbReference>
<name>A0ABP8GW91_9BURK</name>
<evidence type="ECO:0000256" key="1">
    <source>
        <dbReference type="ARBA" id="ARBA00023167"/>
    </source>
</evidence>
<evidence type="ECO:0000313" key="4">
    <source>
        <dbReference type="EMBL" id="GAA4330477.1"/>
    </source>
</evidence>
<dbReference type="PANTHER" id="PTHR32268:SF15">
    <property type="entry name" value="HOMOSERINE ACETYLTRANSFERASE FAMILY PROTEIN (AFU_ORTHOLOGUE AFUA_1G15350)"/>
    <property type="match status" value="1"/>
</dbReference>
<keyword evidence="5" id="KW-1185">Reference proteome</keyword>
<dbReference type="InterPro" id="IPR029058">
    <property type="entry name" value="AB_hydrolase_fold"/>
</dbReference>
<dbReference type="SUPFAM" id="SSF53474">
    <property type="entry name" value="alpha/beta-Hydrolases"/>
    <property type="match status" value="1"/>
</dbReference>
<keyword evidence="1" id="KW-0486">Methionine biosynthesis</keyword>
<evidence type="ECO:0000313" key="5">
    <source>
        <dbReference type="Proteomes" id="UP001501671"/>
    </source>
</evidence>
<reference evidence="5" key="1">
    <citation type="journal article" date="2019" name="Int. J. Syst. Evol. Microbiol.">
        <title>The Global Catalogue of Microorganisms (GCM) 10K type strain sequencing project: providing services to taxonomists for standard genome sequencing and annotation.</title>
        <authorList>
            <consortium name="The Broad Institute Genomics Platform"/>
            <consortium name="The Broad Institute Genome Sequencing Center for Infectious Disease"/>
            <person name="Wu L."/>
            <person name="Ma J."/>
        </authorList>
    </citation>
    <scope>NUCLEOTIDE SEQUENCE [LARGE SCALE GENOMIC DNA]</scope>
    <source>
        <strain evidence="5">JCM 17666</strain>
    </source>
</reference>